<evidence type="ECO:0000313" key="1">
    <source>
        <dbReference type="EMBL" id="GEM81927.1"/>
    </source>
</evidence>
<dbReference type="AlphaFoldDB" id="A0A511QY58"/>
<evidence type="ECO:0000313" key="2">
    <source>
        <dbReference type="Proteomes" id="UP000321197"/>
    </source>
</evidence>
<evidence type="ECO:0008006" key="3">
    <source>
        <dbReference type="Google" id="ProtNLM"/>
    </source>
</evidence>
<dbReference type="EMBL" id="BJXL01000001">
    <property type="protein sequence ID" value="GEM81927.1"/>
    <property type="molecule type" value="Genomic_DNA"/>
</dbReference>
<sequence>MFTIADVRANLAEDVLIYLVDDENEKAITPAAEARIQEDIRKAVAEVNSYVAQRYTLPLPEIPDVLRDKAMDVVKYKLFSRRGIRPGTADETIRQNYEDALRWLRDLALGKTSLTFSGNSGSDGPAVPQGVLPRIRAARRVFSREKLEDF</sequence>
<dbReference type="InterPro" id="IPR009752">
    <property type="entry name" value="Phage_Mu_GpJ"/>
</dbReference>
<dbReference type="RefSeq" id="WP_051529382.1">
    <property type="nucleotide sequence ID" value="NZ_BJXL01000001.1"/>
</dbReference>
<organism evidence="1 2">
    <name type="scientific">Meiothermus hypogaeus NBRC 106114</name>
    <dbReference type="NCBI Taxonomy" id="1227553"/>
    <lineage>
        <taxon>Bacteria</taxon>
        <taxon>Thermotogati</taxon>
        <taxon>Deinococcota</taxon>
        <taxon>Deinococci</taxon>
        <taxon>Thermales</taxon>
        <taxon>Thermaceae</taxon>
        <taxon>Meiothermus</taxon>
    </lineage>
</organism>
<gene>
    <name evidence="1" type="ORF">MHY01S_00930</name>
</gene>
<proteinExistence type="predicted"/>
<protein>
    <recommendedName>
        <fullName evidence="3">DUF1320 domain-containing protein</fullName>
    </recommendedName>
</protein>
<dbReference type="Pfam" id="PF07030">
    <property type="entry name" value="Phage_Mu_Gp36"/>
    <property type="match status" value="1"/>
</dbReference>
<name>A0A511QY58_9DEIN</name>
<dbReference type="Proteomes" id="UP000321197">
    <property type="component" value="Unassembled WGS sequence"/>
</dbReference>
<comment type="caution">
    <text evidence="1">The sequence shown here is derived from an EMBL/GenBank/DDBJ whole genome shotgun (WGS) entry which is preliminary data.</text>
</comment>
<accession>A0A511QY58</accession>
<dbReference type="OrthoDB" id="9805172at2"/>
<reference evidence="1 2" key="1">
    <citation type="submission" date="2019-07" db="EMBL/GenBank/DDBJ databases">
        <title>Whole genome shotgun sequence of Meiothermus hypogaeus NBRC 106114.</title>
        <authorList>
            <person name="Hosoyama A."/>
            <person name="Uohara A."/>
            <person name="Ohji S."/>
            <person name="Ichikawa N."/>
        </authorList>
    </citation>
    <scope>NUCLEOTIDE SEQUENCE [LARGE SCALE GENOMIC DNA]</scope>
    <source>
        <strain evidence="1 2">NBRC 106114</strain>
    </source>
</reference>